<evidence type="ECO:0000313" key="11">
    <source>
        <dbReference type="EMBL" id="CEM40798.1"/>
    </source>
</evidence>
<evidence type="ECO:0000256" key="1">
    <source>
        <dbReference type="ARBA" id="ARBA00004141"/>
    </source>
</evidence>
<dbReference type="InterPro" id="IPR003439">
    <property type="entry name" value="ABC_transporter-like_ATP-bd"/>
</dbReference>
<dbReference type="PANTHER" id="PTHR48041">
    <property type="entry name" value="ABC TRANSPORTER G FAMILY MEMBER 28"/>
    <property type="match status" value="1"/>
</dbReference>
<keyword evidence="3 9" id="KW-0812">Transmembrane</keyword>
<dbReference type="InterPro" id="IPR013525">
    <property type="entry name" value="ABC2_TM"/>
</dbReference>
<evidence type="ECO:0000259" key="10">
    <source>
        <dbReference type="PROSITE" id="PS50893"/>
    </source>
</evidence>
<evidence type="ECO:0000256" key="7">
    <source>
        <dbReference type="ARBA" id="ARBA00023136"/>
    </source>
</evidence>
<name>A0A0G4H9Y0_9ALVE</name>
<dbReference type="VEuPathDB" id="CryptoDB:Cvel_6043"/>
<protein>
    <recommendedName>
        <fullName evidence="10">ABC transporter domain-containing protein</fullName>
    </recommendedName>
</protein>
<dbReference type="AlphaFoldDB" id="A0A0G4H9Y0"/>
<feature type="compositionally biased region" description="Basic and acidic residues" evidence="8">
    <location>
        <begin position="360"/>
        <end position="376"/>
    </location>
</feature>
<dbReference type="CDD" id="cd03213">
    <property type="entry name" value="ABCG_EPDR"/>
    <property type="match status" value="1"/>
</dbReference>
<dbReference type="InterPro" id="IPR027417">
    <property type="entry name" value="P-loop_NTPase"/>
</dbReference>
<feature type="transmembrane region" description="Helical" evidence="9">
    <location>
        <begin position="638"/>
        <end position="656"/>
    </location>
</feature>
<feature type="region of interest" description="Disordered" evidence="8">
    <location>
        <begin position="350"/>
        <end position="390"/>
    </location>
</feature>
<evidence type="ECO:0000256" key="3">
    <source>
        <dbReference type="ARBA" id="ARBA00022692"/>
    </source>
</evidence>
<dbReference type="PANTHER" id="PTHR48041:SF91">
    <property type="entry name" value="ABC TRANSPORTER G FAMILY MEMBER 28"/>
    <property type="match status" value="1"/>
</dbReference>
<feature type="region of interest" description="Disordered" evidence="8">
    <location>
        <begin position="818"/>
        <end position="903"/>
    </location>
</feature>
<dbReference type="GO" id="GO:0016020">
    <property type="term" value="C:membrane"/>
    <property type="evidence" value="ECO:0007669"/>
    <property type="project" value="UniProtKB-SubCell"/>
</dbReference>
<dbReference type="GO" id="GO:0016887">
    <property type="term" value="F:ATP hydrolysis activity"/>
    <property type="evidence" value="ECO:0007669"/>
    <property type="project" value="InterPro"/>
</dbReference>
<evidence type="ECO:0000256" key="9">
    <source>
        <dbReference type="SAM" id="Phobius"/>
    </source>
</evidence>
<dbReference type="Gene3D" id="3.40.50.300">
    <property type="entry name" value="P-loop containing nucleotide triphosphate hydrolases"/>
    <property type="match status" value="1"/>
</dbReference>
<feature type="compositionally biased region" description="Basic and acidic residues" evidence="8">
    <location>
        <begin position="835"/>
        <end position="856"/>
    </location>
</feature>
<feature type="transmembrane region" description="Helical" evidence="9">
    <location>
        <begin position="555"/>
        <end position="575"/>
    </location>
</feature>
<feature type="transmembrane region" description="Helical" evidence="9">
    <location>
        <begin position="695"/>
        <end position="714"/>
    </location>
</feature>
<feature type="compositionally biased region" description="Basic and acidic residues" evidence="8">
    <location>
        <begin position="1025"/>
        <end position="1036"/>
    </location>
</feature>
<keyword evidence="5" id="KW-0067">ATP-binding</keyword>
<dbReference type="InterPro" id="IPR050352">
    <property type="entry name" value="ABCG_transporters"/>
</dbReference>
<dbReference type="SUPFAM" id="SSF52540">
    <property type="entry name" value="P-loop containing nucleoside triphosphate hydrolases"/>
    <property type="match status" value="1"/>
</dbReference>
<evidence type="ECO:0000256" key="8">
    <source>
        <dbReference type="SAM" id="MobiDB-lite"/>
    </source>
</evidence>
<dbReference type="InterPro" id="IPR043926">
    <property type="entry name" value="ABCG_dom"/>
</dbReference>
<keyword evidence="4" id="KW-0547">Nucleotide-binding</keyword>
<evidence type="ECO:0000256" key="2">
    <source>
        <dbReference type="ARBA" id="ARBA00022448"/>
    </source>
</evidence>
<dbReference type="Pfam" id="PF00005">
    <property type="entry name" value="ABC_tran"/>
    <property type="match status" value="1"/>
</dbReference>
<dbReference type="GO" id="GO:0005524">
    <property type="term" value="F:ATP binding"/>
    <property type="evidence" value="ECO:0007669"/>
    <property type="project" value="UniProtKB-KW"/>
</dbReference>
<keyword evidence="2" id="KW-0813">Transport</keyword>
<feature type="transmembrane region" description="Helical" evidence="9">
    <location>
        <begin position="587"/>
        <end position="608"/>
    </location>
</feature>
<dbReference type="PROSITE" id="PS00211">
    <property type="entry name" value="ABC_TRANSPORTER_1"/>
    <property type="match status" value="1"/>
</dbReference>
<accession>A0A0G4H9Y0</accession>
<feature type="transmembrane region" description="Helical" evidence="9">
    <location>
        <begin position="769"/>
        <end position="791"/>
    </location>
</feature>
<proteinExistence type="predicted"/>
<feature type="compositionally biased region" description="Basic and acidic residues" evidence="8">
    <location>
        <begin position="1044"/>
        <end position="1066"/>
    </location>
</feature>
<organism evidence="11">
    <name type="scientific">Chromera velia CCMP2878</name>
    <dbReference type="NCBI Taxonomy" id="1169474"/>
    <lineage>
        <taxon>Eukaryota</taxon>
        <taxon>Sar</taxon>
        <taxon>Alveolata</taxon>
        <taxon>Colpodellida</taxon>
        <taxon>Chromeraceae</taxon>
        <taxon>Chromera</taxon>
    </lineage>
</organism>
<comment type="subcellular location">
    <subcellularLocation>
        <location evidence="1">Membrane</location>
        <topology evidence="1">Multi-pass membrane protein</topology>
    </subcellularLocation>
</comment>
<dbReference type="SMART" id="SM00382">
    <property type="entry name" value="AAA"/>
    <property type="match status" value="1"/>
</dbReference>
<feature type="region of interest" description="Disordered" evidence="8">
    <location>
        <begin position="1099"/>
        <end position="1127"/>
    </location>
</feature>
<feature type="transmembrane region" description="Helical" evidence="9">
    <location>
        <begin position="663"/>
        <end position="683"/>
    </location>
</feature>
<dbReference type="EMBL" id="CDMZ01002105">
    <property type="protein sequence ID" value="CEM40798.1"/>
    <property type="molecule type" value="Genomic_DNA"/>
</dbReference>
<dbReference type="PhylomeDB" id="A0A0G4H9Y0"/>
<dbReference type="GO" id="GO:0140359">
    <property type="term" value="F:ABC-type transporter activity"/>
    <property type="evidence" value="ECO:0007669"/>
    <property type="project" value="InterPro"/>
</dbReference>
<gene>
    <name evidence="11" type="ORF">Cvel_6043</name>
</gene>
<feature type="region of interest" description="Disordered" evidence="8">
    <location>
        <begin position="1025"/>
        <end position="1066"/>
    </location>
</feature>
<sequence>MTEAPGIEIEKRPSFDEGVLKETTTVHVKNLTYKVKSNRAGEKTLNILSDLNMVLKPGHLMAIMGPSGCGKTTLLNLLADRVRPQKGSSISGEIRYNGLNANEFDVIANARYVMQNDTLLPFLTVYETLLFGANLKLKTLTAEQRKARVENVISSLGLQVCRDVLIGGELKKGISGGQKKRVSIGLELVDDPSLLFLDEPTSGLDASLAYDTLVTLVDLAKQGRTVVATVHQPRSQVFGLFDQLTLLNKGRCVFQGAAADVTDHFGPLGFPCPPEFNPADFILDLVVESKAESTGALVGNVAVKDASGSPAQKKTSFDIEEGLGEGGAQANAGAQVTVLEHRVAEAGQIVGDGQVVSSEQKNEGEGNGDAEGKGKVDAVSQGPEKSSLSRAVKAEITQLNLEAEDDPFGVDGGAPASLVPLPPPVEGATEGNPVEVAAVSDEERQTLVEEEGTLAQQHSSNSRVRVVEGRVVISADEVGQFPGKYEESKYAAKVREQIAECEQKFADKGLALAKAQSVMQRKSGGINPLSWWFRQMALLMKTNWTSDMRNPMKTYAGVGSSLFLGLMLGGIYYQLARDTRNDARNWAGALFVLVTNLVMSAFNVIPLFPPQRAVMNKDSANGLYGPFVFYVSKTMSEIPLNHLGPTIMAVIFYWMVGLQVDVVRFFLFLAISNAIIFTAQGFFQAVSAVSPTPEMANVIGPLFFVLFFLLSGFFVASDNIPDWIEWFRWFGFIRYGFIALFVNEIEGKDFTRYPAEDILKDYDVENESVWFNAMYCSCLGVLYRILAYCGLRFLHRRASEKAAEFALEGFLKKSGKKKKEETQTPAAAVAVEDEASPHAEDQFQDAKGEASSDSKSEAGTAYGYLADGDSDTENGDGEKGESSDDEDKKEAEGSGEETEARSSNTYKKVKMDISLCPLFSGEDEYEVFEPEWTDFAEEELIQNPARFFSREQWAHRYRFTVLKAVGTSKAFKQAVQRHALARRSPRKILHALKEEFLSNLLTRQMMIDDRIRTFPYDITKKDKDEYKGKKAEEKKDKAARRFQKGKEQKGGNKQSEQKSRDQRPDTRTVCQTCGQKYLGECWGKNVTCKACGEKGHFASAPICEKNGGKKDEKAASSSENWGGSGTT</sequence>
<evidence type="ECO:0000256" key="5">
    <source>
        <dbReference type="ARBA" id="ARBA00022840"/>
    </source>
</evidence>
<keyword evidence="6 9" id="KW-1133">Transmembrane helix</keyword>
<dbReference type="InterPro" id="IPR017871">
    <property type="entry name" value="ABC_transporter-like_CS"/>
</dbReference>
<dbReference type="PROSITE" id="PS50893">
    <property type="entry name" value="ABC_TRANSPORTER_2"/>
    <property type="match status" value="1"/>
</dbReference>
<keyword evidence="7 9" id="KW-0472">Membrane</keyword>
<evidence type="ECO:0000256" key="6">
    <source>
        <dbReference type="ARBA" id="ARBA00022989"/>
    </source>
</evidence>
<reference evidence="11" key="1">
    <citation type="submission" date="2014-11" db="EMBL/GenBank/DDBJ databases">
        <authorList>
            <person name="Otto D Thomas"/>
            <person name="Naeem Raeece"/>
        </authorList>
    </citation>
    <scope>NUCLEOTIDE SEQUENCE</scope>
</reference>
<evidence type="ECO:0000256" key="4">
    <source>
        <dbReference type="ARBA" id="ARBA00022741"/>
    </source>
</evidence>
<feature type="compositionally biased region" description="Basic and acidic residues" evidence="8">
    <location>
        <begin position="876"/>
        <end position="892"/>
    </location>
</feature>
<dbReference type="Pfam" id="PF01061">
    <property type="entry name" value="ABC2_membrane"/>
    <property type="match status" value="1"/>
</dbReference>
<dbReference type="InterPro" id="IPR003593">
    <property type="entry name" value="AAA+_ATPase"/>
</dbReference>
<feature type="domain" description="ABC transporter" evidence="10">
    <location>
        <begin position="26"/>
        <end position="274"/>
    </location>
</feature>
<dbReference type="Pfam" id="PF19055">
    <property type="entry name" value="ABC2_membrane_7"/>
    <property type="match status" value="1"/>
</dbReference>